<name>H3HDY0_PHYRM</name>
<sequence>FFSILDTALPLELLDHELNRLCAFGGAEPAEALDSEK</sequence>
<dbReference type="EnsemblProtists" id="Phyra96561">
    <property type="protein sequence ID" value="Phyra96561"/>
    <property type="gene ID" value="Phyra96561"/>
</dbReference>
<dbReference type="HOGENOM" id="CLU_3353783_0_0_1"/>
<dbReference type="eggNOG" id="ENOG502R80I">
    <property type="taxonomic scope" value="Eukaryota"/>
</dbReference>
<reference evidence="1" key="2">
    <citation type="submission" date="2015-06" db="UniProtKB">
        <authorList>
            <consortium name="EnsemblProtists"/>
        </authorList>
    </citation>
    <scope>IDENTIFICATION</scope>
    <source>
        <strain evidence="1">Pr102</strain>
    </source>
</reference>
<keyword evidence="2" id="KW-1185">Reference proteome</keyword>
<accession>H3HDY0</accession>
<dbReference type="Proteomes" id="UP000005238">
    <property type="component" value="Unassembled WGS sequence"/>
</dbReference>
<protein>
    <submittedName>
        <fullName evidence="1">Uncharacterized protein</fullName>
    </submittedName>
</protein>
<evidence type="ECO:0000313" key="2">
    <source>
        <dbReference type="Proteomes" id="UP000005238"/>
    </source>
</evidence>
<proteinExistence type="predicted"/>
<dbReference type="InParanoid" id="H3HDY0"/>
<evidence type="ECO:0000313" key="1">
    <source>
        <dbReference type="EnsemblProtists" id="Phyra96561"/>
    </source>
</evidence>
<dbReference type="EMBL" id="DS566082">
    <property type="status" value="NOT_ANNOTATED_CDS"/>
    <property type="molecule type" value="Genomic_DNA"/>
</dbReference>
<reference evidence="2" key="1">
    <citation type="journal article" date="2006" name="Science">
        <title>Phytophthora genome sequences uncover evolutionary origins and mechanisms of pathogenesis.</title>
        <authorList>
            <person name="Tyler B.M."/>
            <person name="Tripathy S."/>
            <person name="Zhang X."/>
            <person name="Dehal P."/>
            <person name="Jiang R.H."/>
            <person name="Aerts A."/>
            <person name="Arredondo F.D."/>
            <person name="Baxter L."/>
            <person name="Bensasson D."/>
            <person name="Beynon J.L."/>
            <person name="Chapman J."/>
            <person name="Damasceno C.M."/>
            <person name="Dorrance A.E."/>
            <person name="Dou D."/>
            <person name="Dickerman A.W."/>
            <person name="Dubchak I.L."/>
            <person name="Garbelotto M."/>
            <person name="Gijzen M."/>
            <person name="Gordon S.G."/>
            <person name="Govers F."/>
            <person name="Grunwald N.J."/>
            <person name="Huang W."/>
            <person name="Ivors K.L."/>
            <person name="Jones R.W."/>
            <person name="Kamoun S."/>
            <person name="Krampis K."/>
            <person name="Lamour K.H."/>
            <person name="Lee M.K."/>
            <person name="McDonald W.H."/>
            <person name="Medina M."/>
            <person name="Meijer H.J."/>
            <person name="Nordberg E.K."/>
            <person name="Maclean D.J."/>
            <person name="Ospina-Giraldo M.D."/>
            <person name="Morris P.F."/>
            <person name="Phuntumart V."/>
            <person name="Putnam N.H."/>
            <person name="Rash S."/>
            <person name="Rose J.K."/>
            <person name="Sakihama Y."/>
            <person name="Salamov A.A."/>
            <person name="Savidor A."/>
            <person name="Scheuring C.F."/>
            <person name="Smith B.M."/>
            <person name="Sobral B.W."/>
            <person name="Terry A."/>
            <person name="Torto-Alalibo T.A."/>
            <person name="Win J."/>
            <person name="Xu Z."/>
            <person name="Zhang H."/>
            <person name="Grigoriev I.V."/>
            <person name="Rokhsar D.S."/>
            <person name="Boore J.L."/>
        </authorList>
    </citation>
    <scope>NUCLEOTIDE SEQUENCE [LARGE SCALE GENOMIC DNA]</scope>
    <source>
        <strain evidence="2">Pr102</strain>
    </source>
</reference>
<organism evidence="1 2">
    <name type="scientific">Phytophthora ramorum</name>
    <name type="common">Sudden oak death agent</name>
    <dbReference type="NCBI Taxonomy" id="164328"/>
    <lineage>
        <taxon>Eukaryota</taxon>
        <taxon>Sar</taxon>
        <taxon>Stramenopiles</taxon>
        <taxon>Oomycota</taxon>
        <taxon>Peronosporomycetes</taxon>
        <taxon>Peronosporales</taxon>
        <taxon>Peronosporaceae</taxon>
        <taxon>Phytophthora</taxon>
    </lineage>
</organism>
<dbReference type="AlphaFoldDB" id="H3HDY0"/>